<dbReference type="Gene3D" id="3.40.50.12500">
    <property type="match status" value="1"/>
</dbReference>
<sequence length="227" mass="24125">MSATPHVLLINPNSSIATSGMMREIAQRTAGGRLVVSAETSTRNPIMIVNGEQLSASEQQVIEIGNARKHSCSGIIVSAYGDPGVDFLRGELEIPVIGICEASMIIAANGQRKYGVATVTPDLAVQIANRSKYLDLSHLYTGIRCTPGNPREIAGQPERLIEELAYAVELCLQDGAEAVVIGGGPLGEAAEQLQKMFDVPIIAPISSAVELMVKAINENQMPMKALM</sequence>
<dbReference type="OrthoDB" id="7774147at2"/>
<comment type="similarity">
    <text evidence="1">Belongs to the HyuE racemase family.</text>
</comment>
<keyword evidence="3" id="KW-1185">Reference proteome</keyword>
<dbReference type="InterPro" id="IPR052186">
    <property type="entry name" value="Hydantoin_racemase-like"/>
</dbReference>
<evidence type="ECO:0000313" key="3">
    <source>
        <dbReference type="Proteomes" id="UP000215590"/>
    </source>
</evidence>
<comment type="caution">
    <text evidence="2">The sequence shown here is derived from an EMBL/GenBank/DDBJ whole genome shotgun (WGS) entry which is preliminary data.</text>
</comment>
<dbReference type="AlphaFoldDB" id="A0A256G3P8"/>
<dbReference type="GO" id="GO:0047661">
    <property type="term" value="F:amino-acid racemase activity"/>
    <property type="evidence" value="ECO:0007669"/>
    <property type="project" value="InterPro"/>
</dbReference>
<name>A0A256G3P8_9HYPH</name>
<organism evidence="2 3">
    <name type="scientific">Brucella thiophenivorans</name>
    <dbReference type="NCBI Taxonomy" id="571255"/>
    <lineage>
        <taxon>Bacteria</taxon>
        <taxon>Pseudomonadati</taxon>
        <taxon>Pseudomonadota</taxon>
        <taxon>Alphaproteobacteria</taxon>
        <taxon>Hyphomicrobiales</taxon>
        <taxon>Brucellaceae</taxon>
        <taxon>Brucella/Ochrobactrum group</taxon>
        <taxon>Brucella</taxon>
    </lineage>
</organism>
<dbReference type="InterPro" id="IPR053714">
    <property type="entry name" value="Iso_Racemase_Enz_sf"/>
</dbReference>
<evidence type="ECO:0000313" key="2">
    <source>
        <dbReference type="EMBL" id="OYR21724.1"/>
    </source>
</evidence>
<proteinExistence type="inferred from homology"/>
<reference evidence="2 3" key="1">
    <citation type="submission" date="2017-07" db="EMBL/GenBank/DDBJ databases">
        <title>Phylogenetic study on the rhizospheric bacterium Ochrobactrum sp. A44.</title>
        <authorList>
            <person name="Krzyzanowska D.M."/>
            <person name="Ossowicki A."/>
            <person name="Rajewska M."/>
            <person name="Maciag T."/>
            <person name="Kaczynski Z."/>
            <person name="Czerwicka M."/>
            <person name="Jafra S."/>
        </authorList>
    </citation>
    <scope>NUCLEOTIDE SEQUENCE [LARGE SCALE GENOMIC DNA]</scope>
    <source>
        <strain evidence="2 3">DSM 7216</strain>
    </source>
</reference>
<dbReference type="PANTHER" id="PTHR28047">
    <property type="entry name" value="PROTEIN DCG1"/>
    <property type="match status" value="1"/>
</dbReference>
<dbReference type="Pfam" id="PF01177">
    <property type="entry name" value="Asp_Glu_race"/>
    <property type="match status" value="1"/>
</dbReference>
<dbReference type="RefSeq" id="WP_094505353.1">
    <property type="nucleotide sequence ID" value="NZ_JBHEEK010000010.1"/>
</dbReference>
<protein>
    <submittedName>
        <fullName evidence="2">Asp/Glu/Hydantoin racemase family protein</fullName>
    </submittedName>
</protein>
<evidence type="ECO:0000256" key="1">
    <source>
        <dbReference type="ARBA" id="ARBA00038414"/>
    </source>
</evidence>
<accession>A0A256G3P8</accession>
<dbReference type="Proteomes" id="UP000215590">
    <property type="component" value="Unassembled WGS sequence"/>
</dbReference>
<gene>
    <name evidence="2" type="ORF">CEV31_0563</name>
</gene>
<dbReference type="EMBL" id="NNRJ01000010">
    <property type="protein sequence ID" value="OYR21724.1"/>
    <property type="molecule type" value="Genomic_DNA"/>
</dbReference>
<dbReference type="PANTHER" id="PTHR28047:SF5">
    <property type="entry name" value="PROTEIN DCG1"/>
    <property type="match status" value="1"/>
</dbReference>
<dbReference type="InterPro" id="IPR015942">
    <property type="entry name" value="Asp/Glu/hydantoin_racemase"/>
</dbReference>